<comment type="caution">
    <text evidence="2">The sequence shown here is derived from an EMBL/GenBank/DDBJ whole genome shotgun (WGS) entry which is preliminary data.</text>
</comment>
<gene>
    <name evidence="2" type="ORF">PXEA_LOCUS36076</name>
</gene>
<evidence type="ECO:0000256" key="1">
    <source>
        <dbReference type="SAM" id="MobiDB-lite"/>
    </source>
</evidence>
<dbReference type="AlphaFoldDB" id="A0A3S5C8P9"/>
<reference evidence="2" key="1">
    <citation type="submission" date="2018-11" db="EMBL/GenBank/DDBJ databases">
        <authorList>
            <consortium name="Pathogen Informatics"/>
        </authorList>
    </citation>
    <scope>NUCLEOTIDE SEQUENCE</scope>
</reference>
<evidence type="ECO:0000313" key="2">
    <source>
        <dbReference type="EMBL" id="VEL42636.1"/>
    </source>
</evidence>
<dbReference type="EMBL" id="CAAALY010275564">
    <property type="protein sequence ID" value="VEL42636.1"/>
    <property type="molecule type" value="Genomic_DNA"/>
</dbReference>
<organism evidence="2 3">
    <name type="scientific">Protopolystoma xenopodis</name>
    <dbReference type="NCBI Taxonomy" id="117903"/>
    <lineage>
        <taxon>Eukaryota</taxon>
        <taxon>Metazoa</taxon>
        <taxon>Spiralia</taxon>
        <taxon>Lophotrochozoa</taxon>
        <taxon>Platyhelminthes</taxon>
        <taxon>Monogenea</taxon>
        <taxon>Polyopisthocotylea</taxon>
        <taxon>Polystomatidea</taxon>
        <taxon>Polystomatidae</taxon>
        <taxon>Protopolystoma</taxon>
    </lineage>
</organism>
<sequence length="115" mass="12082">MSALCPAKGGQGIRASLLRKLSPDALEPRRLICRSGQIGGKTLSSVGTVPSGPASIMLEPASRLSRLADNICRVHMAPTAGTDATSQAEIPSGLLLPKLDRQRPSTRHSAYSPRP</sequence>
<evidence type="ECO:0000313" key="3">
    <source>
        <dbReference type="Proteomes" id="UP000784294"/>
    </source>
</evidence>
<proteinExistence type="predicted"/>
<keyword evidence="3" id="KW-1185">Reference proteome</keyword>
<name>A0A3S5C8P9_9PLAT</name>
<accession>A0A3S5C8P9</accession>
<feature type="region of interest" description="Disordered" evidence="1">
    <location>
        <begin position="78"/>
        <end position="115"/>
    </location>
</feature>
<protein>
    <submittedName>
        <fullName evidence="2">Uncharacterized protein</fullName>
    </submittedName>
</protein>
<dbReference type="Proteomes" id="UP000784294">
    <property type="component" value="Unassembled WGS sequence"/>
</dbReference>